<dbReference type="Pfam" id="PF13356">
    <property type="entry name" value="Arm-DNA-bind_3"/>
    <property type="match status" value="1"/>
</dbReference>
<dbReference type="InterPro" id="IPR038488">
    <property type="entry name" value="Integrase_DNA-bd_sf"/>
</dbReference>
<dbReference type="GO" id="GO:0006310">
    <property type="term" value="P:DNA recombination"/>
    <property type="evidence" value="ECO:0007669"/>
    <property type="project" value="UniProtKB-KW"/>
</dbReference>
<dbReference type="InterPro" id="IPR011010">
    <property type="entry name" value="DNA_brk_join_enz"/>
</dbReference>
<dbReference type="Proteomes" id="UP001063350">
    <property type="component" value="Chromosome"/>
</dbReference>
<sequence length="413" mass="47080">MSKLTAIQVRNAKPKDKGYKLGDGHGMYLHVARSGKKTWRYRYKIAGKESTYVLGEYPLMNLKQARKAREKARELVKAGLNPAEERKKKRQKARTQPQVEKKPDRDSFEAIALEWISQQKDRWSREHAMAVRSSLAHDAFPALGHHRIDTITPPMVLQVIRTIENRGSLEIARKVLQRMNAVFRYAVQTGRATYNPAADMKGVLKTRKVTHMPALDARDLPEFLRKLTTSKLHVTTRLALKFTILTAARSGEVRGATWDEIDLDGAVWRIPAERMKMSVPHIVPLSKQAVAILERAGKLFGYTGYVFPGIRQDSKKLSSNTMLYAMHRLGYQGKATVHGFRAVFSTIANEAGFNPDAIERQLAHRERNQVRAAYHRSEYLEQRKEMMQWWADHLDYLEAGAEVIPINRTAAGT</sequence>
<dbReference type="GO" id="GO:0015074">
    <property type="term" value="P:DNA integration"/>
    <property type="evidence" value="ECO:0007669"/>
    <property type="project" value="UniProtKB-KW"/>
</dbReference>
<dbReference type="Pfam" id="PF00589">
    <property type="entry name" value="Phage_integrase"/>
    <property type="match status" value="1"/>
</dbReference>
<dbReference type="Gene3D" id="1.10.150.130">
    <property type="match status" value="1"/>
</dbReference>
<protein>
    <submittedName>
        <fullName evidence="9">Integrase</fullName>
    </submittedName>
</protein>
<dbReference type="AlphaFoldDB" id="A0A915XKW5"/>
<dbReference type="KEGG" id="ddu:GF1_11770"/>
<dbReference type="InterPro" id="IPR013762">
    <property type="entry name" value="Integrase-like_cat_sf"/>
</dbReference>
<reference evidence="9" key="1">
    <citation type="submission" date="2020-12" db="EMBL/GenBank/DDBJ databases">
        <title>Desulfobium dissulfuricans gen. nov., sp. nov., a novel mesophilic, sulfate-reducing bacterium isolated from a deep-sea hydrothermal vent.</title>
        <authorList>
            <person name="Hashimoto Y."/>
            <person name="Tame A."/>
            <person name="Sawayama S."/>
            <person name="Miyazaki J."/>
            <person name="Takai K."/>
            <person name="Nakagawa S."/>
        </authorList>
    </citation>
    <scope>NUCLEOTIDE SEQUENCE</scope>
    <source>
        <strain evidence="9">GF1</strain>
    </source>
</reference>
<dbReference type="PANTHER" id="PTHR30629">
    <property type="entry name" value="PROPHAGE INTEGRASE"/>
    <property type="match status" value="1"/>
</dbReference>
<dbReference type="InterPro" id="IPR050808">
    <property type="entry name" value="Phage_Integrase"/>
</dbReference>
<evidence type="ECO:0000259" key="7">
    <source>
        <dbReference type="PROSITE" id="PS51898"/>
    </source>
</evidence>
<feature type="domain" description="Core-binding (CB)" evidence="8">
    <location>
        <begin position="106"/>
        <end position="187"/>
    </location>
</feature>
<dbReference type="Pfam" id="PF22022">
    <property type="entry name" value="Phage_int_M"/>
    <property type="match status" value="1"/>
</dbReference>
<evidence type="ECO:0000259" key="8">
    <source>
        <dbReference type="PROSITE" id="PS51900"/>
    </source>
</evidence>
<keyword evidence="10" id="KW-1185">Reference proteome</keyword>
<evidence type="ECO:0000256" key="1">
    <source>
        <dbReference type="ARBA" id="ARBA00008857"/>
    </source>
</evidence>
<feature type="region of interest" description="Disordered" evidence="6">
    <location>
        <begin position="73"/>
        <end position="104"/>
    </location>
</feature>
<evidence type="ECO:0000313" key="10">
    <source>
        <dbReference type="Proteomes" id="UP001063350"/>
    </source>
</evidence>
<dbReference type="EMBL" id="AP024233">
    <property type="protein sequence ID" value="BCO08801.1"/>
    <property type="molecule type" value="Genomic_DNA"/>
</dbReference>
<name>A0A915XKW5_9BACT</name>
<dbReference type="CDD" id="cd00801">
    <property type="entry name" value="INT_P4_C"/>
    <property type="match status" value="1"/>
</dbReference>
<evidence type="ECO:0000256" key="5">
    <source>
        <dbReference type="PROSITE-ProRule" id="PRU01248"/>
    </source>
</evidence>
<dbReference type="InterPro" id="IPR002104">
    <property type="entry name" value="Integrase_catalytic"/>
</dbReference>
<dbReference type="SUPFAM" id="SSF56349">
    <property type="entry name" value="DNA breaking-rejoining enzymes"/>
    <property type="match status" value="1"/>
</dbReference>
<keyword evidence="2" id="KW-0229">DNA integration</keyword>
<proteinExistence type="inferred from homology"/>
<dbReference type="InterPro" id="IPR010998">
    <property type="entry name" value="Integrase_recombinase_N"/>
</dbReference>
<dbReference type="PANTHER" id="PTHR30629:SF2">
    <property type="entry name" value="PROPHAGE INTEGRASE INTS-RELATED"/>
    <property type="match status" value="1"/>
</dbReference>
<evidence type="ECO:0000256" key="2">
    <source>
        <dbReference type="ARBA" id="ARBA00022908"/>
    </source>
</evidence>
<gene>
    <name evidence="9" type="ORF">GF1_11770</name>
</gene>
<dbReference type="Gene3D" id="3.30.160.390">
    <property type="entry name" value="Integrase, DNA-binding domain"/>
    <property type="match status" value="1"/>
</dbReference>
<comment type="similarity">
    <text evidence="1">Belongs to the 'phage' integrase family.</text>
</comment>
<evidence type="ECO:0000256" key="6">
    <source>
        <dbReference type="SAM" id="MobiDB-lite"/>
    </source>
</evidence>
<feature type="domain" description="Tyr recombinase" evidence="7">
    <location>
        <begin position="210"/>
        <end position="387"/>
    </location>
</feature>
<evidence type="ECO:0000256" key="4">
    <source>
        <dbReference type="ARBA" id="ARBA00023172"/>
    </source>
</evidence>
<dbReference type="GO" id="GO:0003677">
    <property type="term" value="F:DNA binding"/>
    <property type="evidence" value="ECO:0007669"/>
    <property type="project" value="UniProtKB-UniRule"/>
</dbReference>
<dbReference type="PROSITE" id="PS51898">
    <property type="entry name" value="TYR_RECOMBINASE"/>
    <property type="match status" value="1"/>
</dbReference>
<organism evidence="9 10">
    <name type="scientific">Desulfolithobacter dissulfuricans</name>
    <dbReference type="NCBI Taxonomy" id="2795293"/>
    <lineage>
        <taxon>Bacteria</taxon>
        <taxon>Pseudomonadati</taxon>
        <taxon>Thermodesulfobacteriota</taxon>
        <taxon>Desulfobulbia</taxon>
        <taxon>Desulfobulbales</taxon>
        <taxon>Desulfobulbaceae</taxon>
        <taxon>Desulfolithobacter</taxon>
    </lineage>
</organism>
<keyword evidence="3 5" id="KW-0238">DNA-binding</keyword>
<dbReference type="Gene3D" id="1.10.443.10">
    <property type="entry name" value="Intergrase catalytic core"/>
    <property type="match status" value="1"/>
</dbReference>
<evidence type="ECO:0000256" key="3">
    <source>
        <dbReference type="ARBA" id="ARBA00023125"/>
    </source>
</evidence>
<dbReference type="InterPro" id="IPR025166">
    <property type="entry name" value="Integrase_DNA_bind_dom"/>
</dbReference>
<evidence type="ECO:0000313" key="9">
    <source>
        <dbReference type="EMBL" id="BCO08801.1"/>
    </source>
</evidence>
<dbReference type="PROSITE" id="PS51900">
    <property type="entry name" value="CB"/>
    <property type="match status" value="1"/>
</dbReference>
<keyword evidence="4" id="KW-0233">DNA recombination</keyword>
<accession>A0A915XKW5</accession>
<dbReference type="InterPro" id="IPR044068">
    <property type="entry name" value="CB"/>
</dbReference>
<dbReference type="InterPro" id="IPR053876">
    <property type="entry name" value="Phage_int_M"/>
</dbReference>